<proteinExistence type="predicted"/>
<gene>
    <name evidence="1" type="ORF">SAMN05216222_3397</name>
</gene>
<evidence type="ECO:0000313" key="1">
    <source>
        <dbReference type="EMBL" id="SDT19025.1"/>
    </source>
</evidence>
<dbReference type="EMBL" id="LT629762">
    <property type="protein sequence ID" value="SDT19025.1"/>
    <property type="molecule type" value="Genomic_DNA"/>
</dbReference>
<sequence>MPDLITPQVRKLAAIGYGEASTDNNPQEVRAICFTLTNRMRAWGLADVTSLLKEAGDSYVVAMQGNNVRYNQLMAASEATINADLNMRSAVESARDALAQRGNDPSNGAYWWDGIDIKKSTNPRHSSGFHYGSPSHNIFGVAQVSKPEKVTYWTQFNKKTNTMVNTRERGRYDHIYRSTAAIGKTIFWTTNPEYIKATGAKEYR</sequence>
<evidence type="ECO:0000313" key="2">
    <source>
        <dbReference type="Proteomes" id="UP000198481"/>
    </source>
</evidence>
<organism evidence="1 2">
    <name type="scientific">Pseudomonas prosekii</name>
    <dbReference type="NCBI Taxonomy" id="1148509"/>
    <lineage>
        <taxon>Bacteria</taxon>
        <taxon>Pseudomonadati</taxon>
        <taxon>Pseudomonadota</taxon>
        <taxon>Gammaproteobacteria</taxon>
        <taxon>Pseudomonadales</taxon>
        <taxon>Pseudomonadaceae</taxon>
        <taxon>Pseudomonas</taxon>
    </lineage>
</organism>
<name>A0A1H1YCC8_9PSED</name>
<accession>A0A1H1YCC8</accession>
<dbReference type="Proteomes" id="UP000198481">
    <property type="component" value="Chromosome I"/>
</dbReference>
<dbReference type="AlphaFoldDB" id="A0A1H1YCC8"/>
<dbReference type="STRING" id="1148509.SAMN05216222_3397"/>
<reference evidence="1 2" key="1">
    <citation type="submission" date="2016-10" db="EMBL/GenBank/DDBJ databases">
        <authorList>
            <person name="de Groot N.N."/>
        </authorList>
    </citation>
    <scope>NUCLEOTIDE SEQUENCE [LARGE SCALE GENOMIC DNA]</scope>
    <source>
        <strain evidence="1 2">LMG 26867</strain>
    </source>
</reference>
<protein>
    <submittedName>
        <fullName evidence="1">Uncharacterized protein</fullName>
    </submittedName>
</protein>
<dbReference type="RefSeq" id="WP_092277573.1">
    <property type="nucleotide sequence ID" value="NZ_LT629762.1"/>
</dbReference>